<proteinExistence type="predicted"/>
<organism evidence="2 3">
    <name type="scientific">Kipferlia bialata</name>
    <dbReference type="NCBI Taxonomy" id="797122"/>
    <lineage>
        <taxon>Eukaryota</taxon>
        <taxon>Metamonada</taxon>
        <taxon>Carpediemonas-like organisms</taxon>
        <taxon>Kipferlia</taxon>
    </lineage>
</organism>
<reference evidence="2 3" key="1">
    <citation type="journal article" date="2018" name="PLoS ONE">
        <title>The draft genome of Kipferlia bialata reveals reductive genome evolution in fornicate parasites.</title>
        <authorList>
            <person name="Tanifuji G."/>
            <person name="Takabayashi S."/>
            <person name="Kume K."/>
            <person name="Takagi M."/>
            <person name="Nakayama T."/>
            <person name="Kamikawa R."/>
            <person name="Inagaki Y."/>
            <person name="Hashimoto T."/>
        </authorList>
    </citation>
    <scope>NUCLEOTIDE SEQUENCE [LARGE SCALE GENOMIC DNA]</scope>
    <source>
        <strain evidence="2">NY0173</strain>
    </source>
</reference>
<evidence type="ECO:0000313" key="3">
    <source>
        <dbReference type="Proteomes" id="UP000265618"/>
    </source>
</evidence>
<dbReference type="Proteomes" id="UP000265618">
    <property type="component" value="Unassembled WGS sequence"/>
</dbReference>
<feature type="region of interest" description="Disordered" evidence="1">
    <location>
        <begin position="236"/>
        <end position="335"/>
    </location>
</feature>
<feature type="compositionally biased region" description="Low complexity" evidence="1">
    <location>
        <begin position="236"/>
        <end position="256"/>
    </location>
</feature>
<feature type="compositionally biased region" description="Basic and acidic residues" evidence="1">
    <location>
        <begin position="260"/>
        <end position="274"/>
    </location>
</feature>
<evidence type="ECO:0000256" key="1">
    <source>
        <dbReference type="SAM" id="MobiDB-lite"/>
    </source>
</evidence>
<dbReference type="AlphaFoldDB" id="A0A9K3CZM5"/>
<feature type="compositionally biased region" description="Basic and acidic residues" evidence="1">
    <location>
        <begin position="285"/>
        <end position="296"/>
    </location>
</feature>
<evidence type="ECO:0000313" key="2">
    <source>
        <dbReference type="EMBL" id="GIQ84559.1"/>
    </source>
</evidence>
<accession>A0A9K3CZM5</accession>
<comment type="caution">
    <text evidence="2">The sequence shown here is derived from an EMBL/GenBank/DDBJ whole genome shotgun (WGS) entry which is preliminary data.</text>
</comment>
<dbReference type="EMBL" id="BDIP01001514">
    <property type="protein sequence ID" value="GIQ84559.1"/>
    <property type="molecule type" value="Genomic_DNA"/>
</dbReference>
<gene>
    <name evidence="2" type="ORF">KIPB_006076</name>
</gene>
<sequence>QEHNALKQRVDMMDKIRGILRTAEARANSPSGLPLSFAIRILSHVHSLDPSLWAECEIYQACLVLVKAPLLEALAKCTLGVQVVDTDAIDVEAEAQRDEDREAVVDALNSLQRTERQWWMHCLVCRMATNLMSSALSAWVSGRRARRAEECAYSIANDFFSGRLQAWANTQRPMLSRSILAQVPAARYLQVGTPTILGPLSADTLHAVRVCEYQELLGAMRRWRLWVRGRKRQQFQSQRQSQRQRQTLSQRSLESSVSEHTFDREESDRERESDLGSYVQADSTISREREMERESGSESDLDTVLPCGSSTPSPVAVVYSDSSDAEGEGERDMWHVGRDDAGSYLEEVYSDSTSEVAISLTNPTSLS</sequence>
<name>A0A9K3CZM5_9EUKA</name>
<feature type="non-terminal residue" evidence="2">
    <location>
        <position position="367"/>
    </location>
</feature>
<keyword evidence="3" id="KW-1185">Reference proteome</keyword>
<protein>
    <submittedName>
        <fullName evidence="2">Uncharacterized protein</fullName>
    </submittedName>
</protein>